<dbReference type="SUPFAM" id="SSF46785">
    <property type="entry name" value="Winged helix' DNA-binding domain"/>
    <property type="match status" value="1"/>
</dbReference>
<gene>
    <name evidence="1" type="ORF">SAMN05421748_15810</name>
</gene>
<evidence type="ECO:0000313" key="1">
    <source>
        <dbReference type="EMBL" id="SNY75617.1"/>
    </source>
</evidence>
<dbReference type="EMBL" id="OBDY01000058">
    <property type="protein sequence ID" value="SNY75617.1"/>
    <property type="molecule type" value="Genomic_DNA"/>
</dbReference>
<dbReference type="Proteomes" id="UP000219612">
    <property type="component" value="Unassembled WGS sequence"/>
</dbReference>
<name>A0A285KUT4_9ACTN</name>
<evidence type="ECO:0008006" key="3">
    <source>
        <dbReference type="Google" id="ProtNLM"/>
    </source>
</evidence>
<reference evidence="1 2" key="1">
    <citation type="submission" date="2017-09" db="EMBL/GenBank/DDBJ databases">
        <authorList>
            <person name="Ehlers B."/>
            <person name="Leendertz F.H."/>
        </authorList>
    </citation>
    <scope>NUCLEOTIDE SEQUENCE [LARGE SCALE GENOMIC DNA]</scope>
    <source>
        <strain evidence="1 2">CGMCC 4.6857</strain>
    </source>
</reference>
<dbReference type="InterPro" id="IPR036390">
    <property type="entry name" value="WH_DNA-bd_sf"/>
</dbReference>
<sequence>MTIAFGPQLIGRTEKSLNALLLRELAGTGVTEPQWVALTLTIVSPGDLAPIEQALKVGEPEARRQLDGLASLGLVDPATIEATPEGRALWQRIRATTTEIAADLFSDLPEADLLAAGRVLNTALTRADAMFAAGLSRSPEA</sequence>
<proteinExistence type="predicted"/>
<evidence type="ECO:0000313" key="2">
    <source>
        <dbReference type="Proteomes" id="UP000219612"/>
    </source>
</evidence>
<keyword evidence="2" id="KW-1185">Reference proteome</keyword>
<dbReference type="Gene3D" id="1.10.10.10">
    <property type="entry name" value="Winged helix-like DNA-binding domain superfamily/Winged helix DNA-binding domain"/>
    <property type="match status" value="1"/>
</dbReference>
<dbReference type="InterPro" id="IPR036388">
    <property type="entry name" value="WH-like_DNA-bd_sf"/>
</dbReference>
<dbReference type="AlphaFoldDB" id="A0A285KUT4"/>
<protein>
    <recommendedName>
        <fullName evidence="3">DNA-binding transcriptional regulator, MarR family</fullName>
    </recommendedName>
</protein>
<accession>A0A285KUT4</accession>
<dbReference type="OrthoDB" id="4550567at2"/>
<dbReference type="RefSeq" id="WP_097329326.1">
    <property type="nucleotide sequence ID" value="NZ_OBDY01000058.1"/>
</dbReference>
<organism evidence="1 2">
    <name type="scientific">Paractinoplanes atraurantiacus</name>
    <dbReference type="NCBI Taxonomy" id="1036182"/>
    <lineage>
        <taxon>Bacteria</taxon>
        <taxon>Bacillati</taxon>
        <taxon>Actinomycetota</taxon>
        <taxon>Actinomycetes</taxon>
        <taxon>Micromonosporales</taxon>
        <taxon>Micromonosporaceae</taxon>
        <taxon>Paractinoplanes</taxon>
    </lineage>
</organism>